<proteinExistence type="predicted"/>
<dbReference type="Gene3D" id="2.60.120.10">
    <property type="entry name" value="Jelly Rolls"/>
    <property type="match status" value="1"/>
</dbReference>
<dbReference type="OrthoDB" id="667966at2"/>
<dbReference type="InterPro" id="IPR018490">
    <property type="entry name" value="cNMP-bd_dom_sf"/>
</dbReference>
<dbReference type="GO" id="GO:0003677">
    <property type="term" value="F:DNA binding"/>
    <property type="evidence" value="ECO:0007669"/>
    <property type="project" value="UniProtKB-KW"/>
</dbReference>
<keyword evidence="3" id="KW-0804">Transcription</keyword>
<comment type="caution">
    <text evidence="6">The sequence shown here is derived from an EMBL/GenBank/DDBJ whole genome shotgun (WGS) entry which is preliminary data.</text>
</comment>
<evidence type="ECO:0000313" key="7">
    <source>
        <dbReference type="Proteomes" id="UP000229498"/>
    </source>
</evidence>
<dbReference type="Proteomes" id="UP000229498">
    <property type="component" value="Unassembled WGS sequence"/>
</dbReference>
<dbReference type="SUPFAM" id="SSF46785">
    <property type="entry name" value="Winged helix' DNA-binding domain"/>
    <property type="match status" value="1"/>
</dbReference>
<accession>A0A2M9FXV3</accession>
<dbReference type="SMART" id="SM00419">
    <property type="entry name" value="HTH_CRP"/>
    <property type="match status" value="1"/>
</dbReference>
<evidence type="ECO:0000256" key="3">
    <source>
        <dbReference type="ARBA" id="ARBA00023163"/>
    </source>
</evidence>
<reference evidence="6 7" key="1">
    <citation type="submission" date="2017-11" db="EMBL/GenBank/DDBJ databases">
        <title>Draft genome sequence of Rhizobiales bacterium SY3-13.</title>
        <authorList>
            <person name="Sun C."/>
        </authorList>
    </citation>
    <scope>NUCLEOTIDE SEQUENCE [LARGE SCALE GENOMIC DNA]</scope>
    <source>
        <strain evidence="6 7">SY3-13</strain>
    </source>
</reference>
<dbReference type="GO" id="GO:0005829">
    <property type="term" value="C:cytosol"/>
    <property type="evidence" value="ECO:0007669"/>
    <property type="project" value="TreeGrafter"/>
</dbReference>
<evidence type="ECO:0000259" key="4">
    <source>
        <dbReference type="PROSITE" id="PS50042"/>
    </source>
</evidence>
<dbReference type="PROSITE" id="PS00042">
    <property type="entry name" value="HTH_CRP_1"/>
    <property type="match status" value="1"/>
</dbReference>
<dbReference type="PROSITE" id="PS51063">
    <property type="entry name" value="HTH_CRP_2"/>
    <property type="match status" value="1"/>
</dbReference>
<evidence type="ECO:0000259" key="5">
    <source>
        <dbReference type="PROSITE" id="PS51063"/>
    </source>
</evidence>
<dbReference type="CDD" id="cd00038">
    <property type="entry name" value="CAP_ED"/>
    <property type="match status" value="1"/>
</dbReference>
<dbReference type="InterPro" id="IPR036388">
    <property type="entry name" value="WH-like_DNA-bd_sf"/>
</dbReference>
<protein>
    <submittedName>
        <fullName evidence="6">Transcriptional regulator</fullName>
    </submittedName>
</protein>
<dbReference type="Gene3D" id="1.10.10.10">
    <property type="entry name" value="Winged helix-like DNA-binding domain superfamily/Winged helix DNA-binding domain"/>
    <property type="match status" value="1"/>
</dbReference>
<dbReference type="PANTHER" id="PTHR24567:SF75">
    <property type="entry name" value="FUMARATE AND NITRATE REDUCTION REGULATORY PROTEIN"/>
    <property type="match status" value="1"/>
</dbReference>
<dbReference type="InterPro" id="IPR012318">
    <property type="entry name" value="HTH_CRP"/>
</dbReference>
<keyword evidence="2" id="KW-0238">DNA-binding</keyword>
<feature type="domain" description="Cyclic nucleotide-binding" evidence="4">
    <location>
        <begin position="23"/>
        <end position="140"/>
    </location>
</feature>
<dbReference type="GO" id="GO:0003700">
    <property type="term" value="F:DNA-binding transcription factor activity"/>
    <property type="evidence" value="ECO:0007669"/>
    <property type="project" value="InterPro"/>
</dbReference>
<dbReference type="CDD" id="cd00092">
    <property type="entry name" value="HTH_CRP"/>
    <property type="match status" value="1"/>
</dbReference>
<keyword evidence="7" id="KW-1185">Reference proteome</keyword>
<dbReference type="Pfam" id="PF13545">
    <property type="entry name" value="HTH_Crp_2"/>
    <property type="match status" value="1"/>
</dbReference>
<dbReference type="SUPFAM" id="SSF51206">
    <property type="entry name" value="cAMP-binding domain-like"/>
    <property type="match status" value="1"/>
</dbReference>
<keyword evidence="1" id="KW-0805">Transcription regulation</keyword>
<gene>
    <name evidence="6" type="ORF">CVT23_18130</name>
</gene>
<dbReference type="InterPro" id="IPR050397">
    <property type="entry name" value="Env_Response_Regulators"/>
</dbReference>
<sequence>MQSAPFDSTKLRCNMCAIRHRAVCGALSDEEISSINAIAKRRLYKPGDMILNADDHVDFFANIVSGAVKLTKMLGDGRQQIVGLQFAPDFLGRAYKERSPYFAEAATDVELCLFPRKAFEGLLKEKPGLEMRLFQDTLNELDAARDWMLLLGRKTASEKVASFVEMIARRTPMIGCSHTDEDPDNVHVFLPLSRSEIADYLGLTIETVSRQIGKLKSAGILRLHASREFSVRDMATLREAANIDEE</sequence>
<dbReference type="PANTHER" id="PTHR24567">
    <property type="entry name" value="CRP FAMILY TRANSCRIPTIONAL REGULATORY PROTEIN"/>
    <property type="match status" value="1"/>
</dbReference>
<dbReference type="PROSITE" id="PS50042">
    <property type="entry name" value="CNMP_BINDING_3"/>
    <property type="match status" value="1"/>
</dbReference>
<dbReference type="InterPro" id="IPR036390">
    <property type="entry name" value="WH_DNA-bd_sf"/>
</dbReference>
<dbReference type="InterPro" id="IPR018335">
    <property type="entry name" value="Tscrpt_reg_HTH_Crp-type_CS"/>
</dbReference>
<evidence type="ECO:0000256" key="2">
    <source>
        <dbReference type="ARBA" id="ARBA00023125"/>
    </source>
</evidence>
<dbReference type="InterPro" id="IPR000595">
    <property type="entry name" value="cNMP-bd_dom"/>
</dbReference>
<name>A0A2M9FXV3_9PROT</name>
<dbReference type="AlphaFoldDB" id="A0A2M9FXV3"/>
<dbReference type="InterPro" id="IPR014710">
    <property type="entry name" value="RmlC-like_jellyroll"/>
</dbReference>
<feature type="domain" description="HTH crp-type" evidence="5">
    <location>
        <begin position="154"/>
        <end position="235"/>
    </location>
</feature>
<dbReference type="Pfam" id="PF00027">
    <property type="entry name" value="cNMP_binding"/>
    <property type="match status" value="1"/>
</dbReference>
<evidence type="ECO:0000256" key="1">
    <source>
        <dbReference type="ARBA" id="ARBA00023015"/>
    </source>
</evidence>
<evidence type="ECO:0000313" key="6">
    <source>
        <dbReference type="EMBL" id="PJK28291.1"/>
    </source>
</evidence>
<organism evidence="6 7">
    <name type="scientific">Minwuia thermotolerans</name>
    <dbReference type="NCBI Taxonomy" id="2056226"/>
    <lineage>
        <taxon>Bacteria</taxon>
        <taxon>Pseudomonadati</taxon>
        <taxon>Pseudomonadota</taxon>
        <taxon>Alphaproteobacteria</taxon>
        <taxon>Minwuiales</taxon>
        <taxon>Minwuiaceae</taxon>
        <taxon>Minwuia</taxon>
    </lineage>
</organism>
<dbReference type="SMART" id="SM00100">
    <property type="entry name" value="cNMP"/>
    <property type="match status" value="1"/>
</dbReference>
<dbReference type="RefSeq" id="WP_109794738.1">
    <property type="nucleotide sequence ID" value="NZ_PIGG01000045.1"/>
</dbReference>
<dbReference type="EMBL" id="PHIG01000047">
    <property type="protein sequence ID" value="PJK28291.1"/>
    <property type="molecule type" value="Genomic_DNA"/>
</dbReference>
<dbReference type="PRINTS" id="PR00034">
    <property type="entry name" value="HTHCRP"/>
</dbReference>